<evidence type="ECO:0000256" key="5">
    <source>
        <dbReference type="RuleBase" id="RU003829"/>
    </source>
</evidence>
<dbReference type="OrthoDB" id="27073at2759"/>
<gene>
    <name evidence="7" type="ORF">OSB1V03_LOCUS21233</name>
</gene>
<evidence type="ECO:0000256" key="1">
    <source>
        <dbReference type="ARBA" id="ARBA00004906"/>
    </source>
</evidence>
<dbReference type="Pfam" id="PF00888">
    <property type="entry name" value="Cullin"/>
    <property type="match status" value="1"/>
</dbReference>
<comment type="pathway">
    <text evidence="1">Protein modification; protein ubiquitination.</text>
</comment>
<proteinExistence type="inferred from homology"/>
<dbReference type="InterPro" id="IPR016159">
    <property type="entry name" value="Cullin_repeat-like_dom_sf"/>
</dbReference>
<reference evidence="7" key="1">
    <citation type="submission" date="2020-11" db="EMBL/GenBank/DDBJ databases">
        <authorList>
            <person name="Tran Van P."/>
        </authorList>
    </citation>
    <scope>NUCLEOTIDE SEQUENCE</scope>
</reference>
<dbReference type="FunFam" id="1.20.1310.10:FF:000012">
    <property type="entry name" value="Cullin 2"/>
    <property type="match status" value="1"/>
</dbReference>
<keyword evidence="3" id="KW-0833">Ubl conjugation pathway</keyword>
<dbReference type="SUPFAM" id="SSF75632">
    <property type="entry name" value="Cullin homology domain"/>
    <property type="match status" value="1"/>
</dbReference>
<dbReference type="GO" id="GO:0031625">
    <property type="term" value="F:ubiquitin protein ligase binding"/>
    <property type="evidence" value="ECO:0007669"/>
    <property type="project" value="InterPro"/>
</dbReference>
<evidence type="ECO:0000313" key="7">
    <source>
        <dbReference type="EMBL" id="CAD7646999.1"/>
    </source>
</evidence>
<sequence length="318" mass="36350">MGLSQNKSVVQGVILSLVHVEEYKKKGSLDLYQNLFESRFLRSTGEYYKREADELLTSCDCSSYMEKVLTKLDAENLRSRSFLHSSSYPRVTSECEARMVGDHLTFLQSECQSMVHNEARKDLQNMYRLLKPIDSGLQVLVTEIQDHITRKGLEAISTLSTRDDNVPQLFVENLLQVHKQHLSLIKEVFNGDQSFIGALDKACAAVINHRLSLKLPCRSPELLARYCDGLLKKTVKGNNESEIDDKLSACITIFKYIDDKDVFQKFYAKMLAKRLIHSQSVSMDAEESMINKLKQACGYEFTSKLHRMFTDIKGIKQL</sequence>
<feature type="non-terminal residue" evidence="7">
    <location>
        <position position="1"/>
    </location>
</feature>
<name>A0A7R9LSC4_9ACAR</name>
<comment type="similarity">
    <text evidence="2 4 5">Belongs to the cullin family.</text>
</comment>
<dbReference type="AlphaFoldDB" id="A0A7R9LSC4"/>
<accession>A0A7R9LSC4</accession>
<dbReference type="InterPro" id="IPR016158">
    <property type="entry name" value="Cullin_homology"/>
</dbReference>
<dbReference type="Gene3D" id="1.20.1310.10">
    <property type="entry name" value="Cullin Repeats"/>
    <property type="match status" value="3"/>
</dbReference>
<evidence type="ECO:0000313" key="8">
    <source>
        <dbReference type="Proteomes" id="UP000759131"/>
    </source>
</evidence>
<dbReference type="Proteomes" id="UP000759131">
    <property type="component" value="Unassembled WGS sequence"/>
</dbReference>
<dbReference type="PROSITE" id="PS50069">
    <property type="entry name" value="CULLIN_2"/>
    <property type="match status" value="1"/>
</dbReference>
<organism evidence="7">
    <name type="scientific">Medioppia subpectinata</name>
    <dbReference type="NCBI Taxonomy" id="1979941"/>
    <lineage>
        <taxon>Eukaryota</taxon>
        <taxon>Metazoa</taxon>
        <taxon>Ecdysozoa</taxon>
        <taxon>Arthropoda</taxon>
        <taxon>Chelicerata</taxon>
        <taxon>Arachnida</taxon>
        <taxon>Acari</taxon>
        <taxon>Acariformes</taxon>
        <taxon>Sarcoptiformes</taxon>
        <taxon>Oribatida</taxon>
        <taxon>Brachypylina</taxon>
        <taxon>Oppioidea</taxon>
        <taxon>Oppiidae</taxon>
        <taxon>Medioppia</taxon>
    </lineage>
</organism>
<dbReference type="FunFam" id="1.20.1310.10:FF:000022">
    <property type="entry name" value="Cullin-2 isoform 2"/>
    <property type="match status" value="1"/>
</dbReference>
<dbReference type="EMBL" id="CAJPIZ010038474">
    <property type="protein sequence ID" value="CAG2121287.1"/>
    <property type="molecule type" value="Genomic_DNA"/>
</dbReference>
<dbReference type="InterPro" id="IPR036317">
    <property type="entry name" value="Cullin_homology_sf"/>
</dbReference>
<dbReference type="EMBL" id="OC893049">
    <property type="protein sequence ID" value="CAD7646999.1"/>
    <property type="molecule type" value="Genomic_DNA"/>
</dbReference>
<dbReference type="GO" id="GO:0006511">
    <property type="term" value="P:ubiquitin-dependent protein catabolic process"/>
    <property type="evidence" value="ECO:0007669"/>
    <property type="project" value="InterPro"/>
</dbReference>
<dbReference type="SMART" id="SM00182">
    <property type="entry name" value="CULLIN"/>
    <property type="match status" value="1"/>
</dbReference>
<evidence type="ECO:0000256" key="3">
    <source>
        <dbReference type="ARBA" id="ARBA00022786"/>
    </source>
</evidence>
<dbReference type="InterPro" id="IPR045093">
    <property type="entry name" value="Cullin"/>
</dbReference>
<evidence type="ECO:0000256" key="4">
    <source>
        <dbReference type="PROSITE-ProRule" id="PRU00330"/>
    </source>
</evidence>
<dbReference type="InterPro" id="IPR001373">
    <property type="entry name" value="Cullin_N"/>
</dbReference>
<protein>
    <recommendedName>
        <fullName evidence="6">Cullin family profile domain-containing protein</fullName>
    </recommendedName>
</protein>
<dbReference type="SUPFAM" id="SSF74788">
    <property type="entry name" value="Cullin repeat-like"/>
    <property type="match status" value="1"/>
</dbReference>
<keyword evidence="8" id="KW-1185">Reference proteome</keyword>
<dbReference type="GO" id="GO:0031461">
    <property type="term" value="C:cullin-RING ubiquitin ligase complex"/>
    <property type="evidence" value="ECO:0007669"/>
    <property type="project" value="UniProtKB-ARBA"/>
</dbReference>
<feature type="domain" description="Cullin family profile" evidence="6">
    <location>
        <begin position="218"/>
        <end position="318"/>
    </location>
</feature>
<evidence type="ECO:0000256" key="2">
    <source>
        <dbReference type="ARBA" id="ARBA00006019"/>
    </source>
</evidence>
<dbReference type="PANTHER" id="PTHR11932">
    <property type="entry name" value="CULLIN"/>
    <property type="match status" value="1"/>
</dbReference>
<evidence type="ECO:0000259" key="6">
    <source>
        <dbReference type="PROSITE" id="PS50069"/>
    </source>
</evidence>